<comment type="caution">
    <text evidence="2">The sequence shown here is derived from an EMBL/GenBank/DDBJ whole genome shotgun (WGS) entry which is preliminary data.</text>
</comment>
<reference evidence="2" key="2">
    <citation type="submission" date="2020-11" db="EMBL/GenBank/DDBJ databases">
        <authorList>
            <person name="McCartney M.A."/>
            <person name="Auch B."/>
            <person name="Kono T."/>
            <person name="Mallez S."/>
            <person name="Becker A."/>
            <person name="Gohl D.M."/>
            <person name="Silverstein K.A.T."/>
            <person name="Koren S."/>
            <person name="Bechman K.B."/>
            <person name="Herman A."/>
            <person name="Abrahante J.E."/>
            <person name="Garbe J."/>
        </authorList>
    </citation>
    <scope>NUCLEOTIDE SEQUENCE</scope>
    <source>
        <strain evidence="2">Duluth1</strain>
        <tissue evidence="2">Whole animal</tissue>
    </source>
</reference>
<dbReference type="Proteomes" id="UP000828390">
    <property type="component" value="Unassembled WGS sequence"/>
</dbReference>
<evidence type="ECO:0000313" key="2">
    <source>
        <dbReference type="EMBL" id="KAH3706705.1"/>
    </source>
</evidence>
<gene>
    <name evidence="2" type="ORF">DPMN_066093</name>
</gene>
<keyword evidence="3" id="KW-1185">Reference proteome</keyword>
<feature type="region of interest" description="Disordered" evidence="1">
    <location>
        <begin position="1"/>
        <end position="26"/>
    </location>
</feature>
<accession>A0A9D3YX60</accession>
<protein>
    <submittedName>
        <fullName evidence="2">Uncharacterized protein</fullName>
    </submittedName>
</protein>
<dbReference type="AlphaFoldDB" id="A0A9D3YX60"/>
<name>A0A9D3YX60_DREPO</name>
<reference evidence="2" key="1">
    <citation type="journal article" date="2019" name="bioRxiv">
        <title>The Genome of the Zebra Mussel, Dreissena polymorpha: A Resource for Invasive Species Research.</title>
        <authorList>
            <person name="McCartney M.A."/>
            <person name="Auch B."/>
            <person name="Kono T."/>
            <person name="Mallez S."/>
            <person name="Zhang Y."/>
            <person name="Obille A."/>
            <person name="Becker A."/>
            <person name="Abrahante J.E."/>
            <person name="Garbe J."/>
            <person name="Badalamenti J.P."/>
            <person name="Herman A."/>
            <person name="Mangelson H."/>
            <person name="Liachko I."/>
            <person name="Sullivan S."/>
            <person name="Sone E.D."/>
            <person name="Koren S."/>
            <person name="Silverstein K.A.T."/>
            <person name="Beckman K.B."/>
            <person name="Gohl D.M."/>
        </authorList>
    </citation>
    <scope>NUCLEOTIDE SEQUENCE</scope>
    <source>
        <strain evidence="2">Duluth1</strain>
        <tissue evidence="2">Whole animal</tissue>
    </source>
</reference>
<sequence>MQVPWFFGDNRPTLKHQRQQPEKLKQYTSHDQWFKKGVKEASNLYKGIID</sequence>
<evidence type="ECO:0000256" key="1">
    <source>
        <dbReference type="SAM" id="MobiDB-lite"/>
    </source>
</evidence>
<evidence type="ECO:0000313" key="3">
    <source>
        <dbReference type="Proteomes" id="UP000828390"/>
    </source>
</evidence>
<proteinExistence type="predicted"/>
<dbReference type="EMBL" id="JAIWYP010000014">
    <property type="protein sequence ID" value="KAH3706705.1"/>
    <property type="molecule type" value="Genomic_DNA"/>
</dbReference>
<organism evidence="2 3">
    <name type="scientific">Dreissena polymorpha</name>
    <name type="common">Zebra mussel</name>
    <name type="synonym">Mytilus polymorpha</name>
    <dbReference type="NCBI Taxonomy" id="45954"/>
    <lineage>
        <taxon>Eukaryota</taxon>
        <taxon>Metazoa</taxon>
        <taxon>Spiralia</taxon>
        <taxon>Lophotrochozoa</taxon>
        <taxon>Mollusca</taxon>
        <taxon>Bivalvia</taxon>
        <taxon>Autobranchia</taxon>
        <taxon>Heteroconchia</taxon>
        <taxon>Euheterodonta</taxon>
        <taxon>Imparidentia</taxon>
        <taxon>Neoheterodontei</taxon>
        <taxon>Myida</taxon>
        <taxon>Dreissenoidea</taxon>
        <taxon>Dreissenidae</taxon>
        <taxon>Dreissena</taxon>
    </lineage>
</organism>